<name>A0AAW9HE14_9ACTO</name>
<comment type="caution">
    <text evidence="9">The sequence shown here is derived from an EMBL/GenBank/DDBJ whole genome shotgun (WGS) entry which is preliminary data.</text>
</comment>
<protein>
    <submittedName>
        <fullName evidence="9">L-idonate 5-dehydrogenase</fullName>
    </submittedName>
</protein>
<reference evidence="9 11" key="1">
    <citation type="submission" date="2023-10" db="EMBL/GenBank/DDBJ databases">
        <title>Whole Genome based description of the genera Actinobaculum and Actinotignum reveals a complex phylogenetic relationship within the species included in the genus Actinotignum.</title>
        <authorList>
            <person name="Jensen C.S."/>
            <person name="Dargis R."/>
            <person name="Kemp M."/>
            <person name="Christensen J.J."/>
        </authorList>
    </citation>
    <scope>NUCLEOTIDE SEQUENCE</scope>
    <source>
        <strain evidence="10 11">SLA_B089</strain>
        <strain evidence="9">SLA_B245</strain>
    </source>
</reference>
<sequence>MKAVQVRTDTPKQIHITEVPDPVAGAGEVRVRMEWGGICGSDLSYWKNGASGTAIMREPLILGHEVAGVVDQVGAGVTGVEVGQRVAIYPPTLVGEHDIPESTRGKDNLWPEVRYFGSAAFFPHEQGGFSTYRVVRPDQLRALPENVSTKEGAVAEPLAVAMHAVSLAGDLSGKRVLVNGVGPIGALAVAAVKFAGAREVIASDVAAESLRIASAMGATSTVNRSAGEELPADVDVTIEASGAAVAIGDCLLATVRGGTMVQVGNLPAGAVSVVLGQLVTREITYRGSYRFNPESMDAAIDAMARGLDVSPVLTHEFKIDDAAAAFATADDRSTGSSKVMLQLS</sequence>
<dbReference type="Gene3D" id="3.90.180.10">
    <property type="entry name" value="Medium-chain alcohol dehydrogenases, catalytic domain"/>
    <property type="match status" value="1"/>
</dbReference>
<dbReference type="SUPFAM" id="SSF51735">
    <property type="entry name" value="NAD(P)-binding Rossmann-fold domains"/>
    <property type="match status" value="1"/>
</dbReference>
<dbReference type="Pfam" id="PF00107">
    <property type="entry name" value="ADH_zinc_N"/>
    <property type="match status" value="1"/>
</dbReference>
<evidence type="ECO:0000259" key="7">
    <source>
        <dbReference type="Pfam" id="PF00107"/>
    </source>
</evidence>
<evidence type="ECO:0000313" key="10">
    <source>
        <dbReference type="EMBL" id="MDY5147105.1"/>
    </source>
</evidence>
<feature type="domain" description="Alcohol dehydrogenase-like N-terminal" evidence="8">
    <location>
        <begin position="25"/>
        <end position="144"/>
    </location>
</feature>
<evidence type="ECO:0000256" key="5">
    <source>
        <dbReference type="ARBA" id="ARBA00023002"/>
    </source>
</evidence>
<evidence type="ECO:0000313" key="11">
    <source>
        <dbReference type="Proteomes" id="UP001284901"/>
    </source>
</evidence>
<dbReference type="InterPro" id="IPR013149">
    <property type="entry name" value="ADH-like_C"/>
</dbReference>
<keyword evidence="4 6" id="KW-0862">Zinc</keyword>
<comment type="cofactor">
    <cofactor evidence="1 6">
        <name>Zn(2+)</name>
        <dbReference type="ChEBI" id="CHEBI:29105"/>
    </cofactor>
</comment>
<evidence type="ECO:0000259" key="8">
    <source>
        <dbReference type="Pfam" id="PF08240"/>
    </source>
</evidence>
<dbReference type="Proteomes" id="UP001284901">
    <property type="component" value="Unassembled WGS sequence"/>
</dbReference>
<comment type="similarity">
    <text evidence="2 6">Belongs to the zinc-containing alcohol dehydrogenase family.</text>
</comment>
<dbReference type="PROSITE" id="PS00059">
    <property type="entry name" value="ADH_ZINC"/>
    <property type="match status" value="1"/>
</dbReference>
<dbReference type="EMBL" id="JAWNFV010000020">
    <property type="protein sequence ID" value="MDY5141330.1"/>
    <property type="molecule type" value="Genomic_DNA"/>
</dbReference>
<dbReference type="PANTHER" id="PTHR43161">
    <property type="entry name" value="SORBITOL DEHYDROGENASE"/>
    <property type="match status" value="1"/>
</dbReference>
<dbReference type="Gene3D" id="3.40.50.720">
    <property type="entry name" value="NAD(P)-binding Rossmann-like Domain"/>
    <property type="match status" value="1"/>
</dbReference>
<gene>
    <name evidence="9" type="ORF">R6G74_08435</name>
    <name evidence="10" type="ORF">R6P33_08755</name>
</gene>
<organism evidence="9 12">
    <name type="scientific">Actinotignum timonense</name>
    <dbReference type="NCBI Taxonomy" id="1870995"/>
    <lineage>
        <taxon>Bacteria</taxon>
        <taxon>Bacillati</taxon>
        <taxon>Actinomycetota</taxon>
        <taxon>Actinomycetes</taxon>
        <taxon>Actinomycetales</taxon>
        <taxon>Actinomycetaceae</taxon>
        <taxon>Actinotignum</taxon>
    </lineage>
</organism>
<evidence type="ECO:0000313" key="9">
    <source>
        <dbReference type="EMBL" id="MDY5141330.1"/>
    </source>
</evidence>
<evidence type="ECO:0000256" key="3">
    <source>
        <dbReference type="ARBA" id="ARBA00022723"/>
    </source>
</evidence>
<dbReference type="InterPro" id="IPR013154">
    <property type="entry name" value="ADH-like_N"/>
</dbReference>
<keyword evidence="11" id="KW-1185">Reference proteome</keyword>
<dbReference type="Proteomes" id="UP001288320">
    <property type="component" value="Unassembled WGS sequence"/>
</dbReference>
<keyword evidence="3 6" id="KW-0479">Metal-binding</keyword>
<dbReference type="InterPro" id="IPR036291">
    <property type="entry name" value="NAD(P)-bd_dom_sf"/>
</dbReference>
<dbReference type="CDD" id="cd08232">
    <property type="entry name" value="idonate-5-DH"/>
    <property type="match status" value="1"/>
</dbReference>
<feature type="domain" description="Alcohol dehydrogenase-like C-terminal" evidence="7">
    <location>
        <begin position="183"/>
        <end position="304"/>
    </location>
</feature>
<accession>A0AAW9HE14</accession>
<dbReference type="GeneID" id="92813150"/>
<dbReference type="SUPFAM" id="SSF50129">
    <property type="entry name" value="GroES-like"/>
    <property type="match status" value="1"/>
</dbReference>
<dbReference type="GO" id="GO:0008270">
    <property type="term" value="F:zinc ion binding"/>
    <property type="evidence" value="ECO:0007669"/>
    <property type="project" value="InterPro"/>
</dbReference>
<proteinExistence type="inferred from homology"/>
<evidence type="ECO:0000256" key="1">
    <source>
        <dbReference type="ARBA" id="ARBA00001947"/>
    </source>
</evidence>
<dbReference type="PANTHER" id="PTHR43161:SF9">
    <property type="entry name" value="SORBITOL DEHYDROGENASE"/>
    <property type="match status" value="1"/>
</dbReference>
<evidence type="ECO:0000256" key="6">
    <source>
        <dbReference type="RuleBase" id="RU361277"/>
    </source>
</evidence>
<dbReference type="GO" id="GO:0016491">
    <property type="term" value="F:oxidoreductase activity"/>
    <property type="evidence" value="ECO:0007669"/>
    <property type="project" value="UniProtKB-KW"/>
</dbReference>
<dbReference type="Pfam" id="PF08240">
    <property type="entry name" value="ADH_N"/>
    <property type="match status" value="1"/>
</dbReference>
<dbReference type="RefSeq" id="WP_087070244.1">
    <property type="nucleotide sequence ID" value="NZ_CAUPFC010000010.1"/>
</dbReference>
<keyword evidence="5" id="KW-0560">Oxidoreductase</keyword>
<evidence type="ECO:0000256" key="4">
    <source>
        <dbReference type="ARBA" id="ARBA00022833"/>
    </source>
</evidence>
<evidence type="ECO:0000313" key="12">
    <source>
        <dbReference type="Proteomes" id="UP001288320"/>
    </source>
</evidence>
<evidence type="ECO:0000256" key="2">
    <source>
        <dbReference type="ARBA" id="ARBA00008072"/>
    </source>
</evidence>
<dbReference type="InterPro" id="IPR002328">
    <property type="entry name" value="ADH_Zn_CS"/>
</dbReference>
<dbReference type="AlphaFoldDB" id="A0AAW9HE14"/>
<dbReference type="InterPro" id="IPR011032">
    <property type="entry name" value="GroES-like_sf"/>
</dbReference>
<dbReference type="EMBL" id="JAWNFY010000030">
    <property type="protein sequence ID" value="MDY5147105.1"/>
    <property type="molecule type" value="Genomic_DNA"/>
</dbReference>